<keyword evidence="18" id="KW-1185">Reference proteome</keyword>
<dbReference type="InterPro" id="IPR017171">
    <property type="entry name" value="Sig_transdc_His_kinase_MctS"/>
</dbReference>
<organism evidence="16 18">
    <name type="scientific">Orrella dioscoreae</name>
    <dbReference type="NCBI Taxonomy" id="1851544"/>
    <lineage>
        <taxon>Bacteria</taxon>
        <taxon>Pseudomonadati</taxon>
        <taxon>Pseudomonadota</taxon>
        <taxon>Betaproteobacteria</taxon>
        <taxon>Burkholderiales</taxon>
        <taxon>Alcaligenaceae</taxon>
        <taxon>Orrella</taxon>
    </lineage>
</organism>
<dbReference type="EMBL" id="LT907988">
    <property type="protein sequence ID" value="SOE51484.1"/>
    <property type="molecule type" value="Genomic_DNA"/>
</dbReference>
<keyword evidence="6" id="KW-0808">Transferase</keyword>
<keyword evidence="5" id="KW-0597">Phosphoprotein</keyword>
<dbReference type="STRING" id="1851544.ODI_00188"/>
<keyword evidence="12" id="KW-0902">Two-component regulatory system</keyword>
<keyword evidence="7 14" id="KW-0812">Transmembrane</keyword>
<evidence type="ECO:0000313" key="17">
    <source>
        <dbReference type="EMBL" id="SOE51484.1"/>
    </source>
</evidence>
<proteinExistence type="predicted"/>
<dbReference type="OrthoDB" id="9797605at2"/>
<dbReference type="InterPro" id="IPR050482">
    <property type="entry name" value="Sensor_HK_TwoCompSys"/>
</dbReference>
<dbReference type="PANTHER" id="PTHR24421:SF10">
    <property type="entry name" value="NITRATE_NITRITE SENSOR PROTEIN NARQ"/>
    <property type="match status" value="1"/>
</dbReference>
<evidence type="ECO:0000256" key="9">
    <source>
        <dbReference type="ARBA" id="ARBA00022777"/>
    </source>
</evidence>
<keyword evidence="9 16" id="KW-0418">Kinase</keyword>
<reference evidence="16 18" key="1">
    <citation type="submission" date="2016-06" db="EMBL/GenBank/DDBJ databases">
        <authorList>
            <person name="Kjaerup R.B."/>
            <person name="Dalgaard T.S."/>
            <person name="Juul-Madsen H.R."/>
        </authorList>
    </citation>
    <scope>NUCLEOTIDE SEQUENCE [LARGE SCALE GENOMIC DNA]</scope>
    <source>
        <strain evidence="16">Orrdi1</strain>
    </source>
</reference>
<keyword evidence="8" id="KW-0547">Nucleotide-binding</keyword>
<name>A0A1C3JWI8_9BURK</name>
<evidence type="ECO:0000256" key="10">
    <source>
        <dbReference type="ARBA" id="ARBA00022840"/>
    </source>
</evidence>
<evidence type="ECO:0000256" key="7">
    <source>
        <dbReference type="ARBA" id="ARBA00022692"/>
    </source>
</evidence>
<dbReference type="SUPFAM" id="SSF55874">
    <property type="entry name" value="ATPase domain of HSP90 chaperone/DNA topoisomerase II/histidine kinase"/>
    <property type="match status" value="1"/>
</dbReference>
<dbReference type="InterPro" id="IPR011712">
    <property type="entry name" value="Sig_transdc_His_kin_sub3_dim/P"/>
</dbReference>
<gene>
    <name evidence="16" type="ORF">ODI_00188</name>
    <name evidence="17" type="ORF">ODI_R3477</name>
</gene>
<evidence type="ECO:0000256" key="14">
    <source>
        <dbReference type="SAM" id="Phobius"/>
    </source>
</evidence>
<dbReference type="Pfam" id="PF07730">
    <property type="entry name" value="HisKA_3"/>
    <property type="match status" value="1"/>
</dbReference>
<evidence type="ECO:0000256" key="13">
    <source>
        <dbReference type="ARBA" id="ARBA00023136"/>
    </source>
</evidence>
<evidence type="ECO:0000256" key="4">
    <source>
        <dbReference type="ARBA" id="ARBA00022475"/>
    </source>
</evidence>
<keyword evidence="10" id="KW-0067">ATP-binding</keyword>
<dbReference type="EMBL" id="FLRC01000001">
    <property type="protein sequence ID" value="SBT23652.1"/>
    <property type="molecule type" value="Genomic_DNA"/>
</dbReference>
<dbReference type="InterPro" id="IPR003594">
    <property type="entry name" value="HATPase_dom"/>
</dbReference>
<dbReference type="PANTHER" id="PTHR24421">
    <property type="entry name" value="NITRATE/NITRITE SENSOR PROTEIN NARX-RELATED"/>
    <property type="match status" value="1"/>
</dbReference>
<dbReference type="PROSITE" id="PS50109">
    <property type="entry name" value="HIS_KIN"/>
    <property type="match status" value="1"/>
</dbReference>
<dbReference type="RefSeq" id="WP_067748883.1">
    <property type="nucleotide sequence ID" value="NZ_LT907988.1"/>
</dbReference>
<dbReference type="GO" id="GO:0046983">
    <property type="term" value="F:protein dimerization activity"/>
    <property type="evidence" value="ECO:0007669"/>
    <property type="project" value="InterPro"/>
</dbReference>
<dbReference type="GO" id="GO:0005886">
    <property type="term" value="C:plasma membrane"/>
    <property type="evidence" value="ECO:0007669"/>
    <property type="project" value="UniProtKB-SubCell"/>
</dbReference>
<accession>A0A1C3JWI8</accession>
<feature type="transmembrane region" description="Helical" evidence="14">
    <location>
        <begin position="203"/>
        <end position="228"/>
    </location>
</feature>
<keyword evidence="4" id="KW-1003">Cell membrane</keyword>
<feature type="domain" description="Histidine kinase" evidence="15">
    <location>
        <begin position="372"/>
        <end position="462"/>
    </location>
</feature>
<dbReference type="GO" id="GO:0000155">
    <property type="term" value="F:phosphorelay sensor kinase activity"/>
    <property type="evidence" value="ECO:0007669"/>
    <property type="project" value="InterPro"/>
</dbReference>
<dbReference type="CDD" id="cd18774">
    <property type="entry name" value="PDC2_HK_sensor"/>
    <property type="match status" value="1"/>
</dbReference>
<keyword evidence="11 14" id="KW-1133">Transmembrane helix</keyword>
<dbReference type="InterPro" id="IPR033480">
    <property type="entry name" value="sCache_2"/>
</dbReference>
<evidence type="ECO:0000256" key="11">
    <source>
        <dbReference type="ARBA" id="ARBA00022989"/>
    </source>
</evidence>
<evidence type="ECO:0000256" key="3">
    <source>
        <dbReference type="ARBA" id="ARBA00012438"/>
    </source>
</evidence>
<dbReference type="Pfam" id="PF17200">
    <property type="entry name" value="sCache_2"/>
    <property type="match status" value="1"/>
</dbReference>
<dbReference type="Pfam" id="PF02518">
    <property type="entry name" value="HATPase_c"/>
    <property type="match status" value="1"/>
</dbReference>
<protein>
    <recommendedName>
        <fullName evidence="3">histidine kinase</fullName>
        <ecNumber evidence="3">2.7.13.3</ecNumber>
    </recommendedName>
</protein>
<dbReference type="CDD" id="cd16917">
    <property type="entry name" value="HATPase_UhpB-NarQ-NarX-like"/>
    <property type="match status" value="1"/>
</dbReference>
<sequence>MKLRLKILLLAVVPLLLALAFLAYAVYHHGTTLSRQEKHAVEQAWLDSKQAELRHYVKLAQSVIQPLVGAQDSAAAQREALSLLSKMEFGRDGYFFVYDLNGLSLMHPRQPELVGRDVSVMRDALGQLVLQPLLAAARRSGAQGELVRYLWHKPSAQREMQKLGYVVAVPEWNWMLGTGIYLDDIETTLADLDAAAQGNIRNMLAWVAAIAFFGTLGVALCGLALNISDHKQSDAKLRLLARQVVQSQEEERARLSRELHDGVSQWLISTKLLLEAALARLRGLPGQDDPALQKVEQPLSGALDRLHATVGEIRRISHNLRPSLLDDLGLPAALSHLAREVTDATGEPPVLRSEVVVHGQEVKLPDAHNTVLYRIAQEALTNAVRHAQASTVQLALDYLPRHVQLSIRDNGQGFDYEDVQRAPEGGIGLRNMRERVAPLGGTMTLDSSPAGTRIVARLPLPA</sequence>
<dbReference type="KEGG" id="odi:ODI_R3477"/>
<evidence type="ECO:0000313" key="18">
    <source>
        <dbReference type="Proteomes" id="UP000078558"/>
    </source>
</evidence>
<dbReference type="InterPro" id="IPR036890">
    <property type="entry name" value="HATPase_C_sf"/>
</dbReference>
<evidence type="ECO:0000256" key="2">
    <source>
        <dbReference type="ARBA" id="ARBA00004651"/>
    </source>
</evidence>
<reference evidence="17 18" key="2">
    <citation type="submission" date="2017-08" db="EMBL/GenBank/DDBJ databases">
        <authorList>
            <person name="de Groot N.N."/>
        </authorList>
    </citation>
    <scope>NUCLEOTIDE SEQUENCE [LARGE SCALE GENOMIC DNA]</scope>
    <source>
        <strain evidence="17">Orrdi1</strain>
    </source>
</reference>
<evidence type="ECO:0000313" key="16">
    <source>
        <dbReference type="EMBL" id="SBT23652.1"/>
    </source>
</evidence>
<evidence type="ECO:0000256" key="5">
    <source>
        <dbReference type="ARBA" id="ARBA00022553"/>
    </source>
</evidence>
<keyword evidence="13 14" id="KW-0472">Membrane</keyword>
<dbReference type="Gene3D" id="1.20.5.1930">
    <property type="match status" value="1"/>
</dbReference>
<evidence type="ECO:0000256" key="12">
    <source>
        <dbReference type="ARBA" id="ARBA00023012"/>
    </source>
</evidence>
<evidence type="ECO:0000256" key="6">
    <source>
        <dbReference type="ARBA" id="ARBA00022679"/>
    </source>
</evidence>
<evidence type="ECO:0000256" key="8">
    <source>
        <dbReference type="ARBA" id="ARBA00022741"/>
    </source>
</evidence>
<dbReference type="SMART" id="SM00387">
    <property type="entry name" value="HATPase_c"/>
    <property type="match status" value="1"/>
</dbReference>
<dbReference type="InterPro" id="IPR005467">
    <property type="entry name" value="His_kinase_dom"/>
</dbReference>
<dbReference type="AlphaFoldDB" id="A0A1C3JWI8"/>
<dbReference type="Gene3D" id="3.30.565.10">
    <property type="entry name" value="Histidine kinase-like ATPase, C-terminal domain"/>
    <property type="match status" value="1"/>
</dbReference>
<dbReference type="Proteomes" id="UP000078558">
    <property type="component" value="Chromosome I"/>
</dbReference>
<dbReference type="GO" id="GO:0005524">
    <property type="term" value="F:ATP binding"/>
    <property type="evidence" value="ECO:0007669"/>
    <property type="project" value="UniProtKB-KW"/>
</dbReference>
<comment type="subcellular location">
    <subcellularLocation>
        <location evidence="2">Cell membrane</location>
        <topology evidence="2">Multi-pass membrane protein</topology>
    </subcellularLocation>
</comment>
<dbReference type="SMART" id="SM01049">
    <property type="entry name" value="Cache_2"/>
    <property type="match status" value="1"/>
</dbReference>
<evidence type="ECO:0000259" key="15">
    <source>
        <dbReference type="PROSITE" id="PS50109"/>
    </source>
</evidence>
<dbReference type="Gene3D" id="3.30.450.20">
    <property type="entry name" value="PAS domain"/>
    <property type="match status" value="1"/>
</dbReference>
<dbReference type="PIRSF" id="PIRSF037314">
    <property type="entry name" value="STHK_MctS"/>
    <property type="match status" value="1"/>
</dbReference>
<dbReference type="EC" id="2.7.13.3" evidence="3"/>
<evidence type="ECO:0000256" key="1">
    <source>
        <dbReference type="ARBA" id="ARBA00000085"/>
    </source>
</evidence>
<comment type="catalytic activity">
    <reaction evidence="1">
        <text>ATP + protein L-histidine = ADP + protein N-phospho-L-histidine.</text>
        <dbReference type="EC" id="2.7.13.3"/>
    </reaction>
</comment>